<gene>
    <name evidence="5" type="primary">LOC117644473</name>
</gene>
<evidence type="ECO:0000256" key="1">
    <source>
        <dbReference type="ARBA" id="ARBA00022737"/>
    </source>
</evidence>
<dbReference type="InParanoid" id="A0A6P8YS62"/>
<evidence type="ECO:0000256" key="3">
    <source>
        <dbReference type="SAM" id="MobiDB-lite"/>
    </source>
</evidence>
<dbReference type="PRINTS" id="PR01415">
    <property type="entry name" value="ANKYRIN"/>
</dbReference>
<feature type="compositionally biased region" description="Basic and acidic residues" evidence="3">
    <location>
        <begin position="316"/>
        <end position="327"/>
    </location>
</feature>
<feature type="compositionally biased region" description="Polar residues" evidence="3">
    <location>
        <begin position="445"/>
        <end position="461"/>
    </location>
</feature>
<dbReference type="PANTHER" id="PTHR24179:SF29">
    <property type="entry name" value="LD46604P"/>
    <property type="match status" value="1"/>
</dbReference>
<keyword evidence="4" id="KW-1185">Reference proteome</keyword>
<dbReference type="PANTHER" id="PTHR24179">
    <property type="entry name" value="PROTEIN PHOSPHATASE 1 REGULATORY SUBUNIT 12"/>
    <property type="match status" value="1"/>
</dbReference>
<feature type="region of interest" description="Disordered" evidence="3">
    <location>
        <begin position="316"/>
        <end position="358"/>
    </location>
</feature>
<feature type="repeat" description="ANK" evidence="2">
    <location>
        <begin position="130"/>
        <end position="162"/>
    </location>
</feature>
<feature type="repeat" description="ANK" evidence="2">
    <location>
        <begin position="260"/>
        <end position="292"/>
    </location>
</feature>
<dbReference type="SUPFAM" id="SSF48403">
    <property type="entry name" value="Ankyrin repeat"/>
    <property type="match status" value="1"/>
</dbReference>
<reference evidence="5" key="1">
    <citation type="submission" date="2025-08" db="UniProtKB">
        <authorList>
            <consortium name="RefSeq"/>
        </authorList>
    </citation>
    <scope>IDENTIFICATION</scope>
    <source>
        <tissue evidence="5">Total insect</tissue>
    </source>
</reference>
<dbReference type="InterPro" id="IPR002110">
    <property type="entry name" value="Ankyrin_rpt"/>
</dbReference>
<dbReference type="RefSeq" id="XP_034239871.1">
    <property type="nucleotide sequence ID" value="XM_034383980.1"/>
</dbReference>
<dbReference type="InterPro" id="IPR036770">
    <property type="entry name" value="Ankyrin_rpt-contain_sf"/>
</dbReference>
<dbReference type="GeneID" id="117644473"/>
<dbReference type="InterPro" id="IPR051226">
    <property type="entry name" value="PP1_Regulatory_Subunit"/>
</dbReference>
<organism evidence="5">
    <name type="scientific">Thrips palmi</name>
    <name type="common">Melon thrips</name>
    <dbReference type="NCBI Taxonomy" id="161013"/>
    <lineage>
        <taxon>Eukaryota</taxon>
        <taxon>Metazoa</taxon>
        <taxon>Ecdysozoa</taxon>
        <taxon>Arthropoda</taxon>
        <taxon>Hexapoda</taxon>
        <taxon>Insecta</taxon>
        <taxon>Pterygota</taxon>
        <taxon>Neoptera</taxon>
        <taxon>Paraneoptera</taxon>
        <taxon>Thysanoptera</taxon>
        <taxon>Terebrantia</taxon>
        <taxon>Thripoidea</taxon>
        <taxon>Thripidae</taxon>
        <taxon>Thrips</taxon>
    </lineage>
</organism>
<keyword evidence="2" id="KW-0040">ANK repeat</keyword>
<dbReference type="PROSITE" id="PS50297">
    <property type="entry name" value="ANK_REP_REGION"/>
    <property type="match status" value="4"/>
</dbReference>
<accession>A0A6P8YS62</accession>
<dbReference type="PROSITE" id="PS50088">
    <property type="entry name" value="ANK_REPEAT"/>
    <property type="match status" value="4"/>
</dbReference>
<protein>
    <submittedName>
        <fullName evidence="5">Protein phosphatase 1 regulatory subunit 16A</fullName>
    </submittedName>
</protein>
<dbReference type="SMART" id="SM00248">
    <property type="entry name" value="ANK"/>
    <property type="match status" value="5"/>
</dbReference>
<name>A0A6P8YS62_THRPL</name>
<dbReference type="Gene3D" id="1.25.40.20">
    <property type="entry name" value="Ankyrin repeat-containing domain"/>
    <property type="match status" value="2"/>
</dbReference>
<dbReference type="FunCoup" id="A0A6P8YS62">
    <property type="interactions" value="267"/>
</dbReference>
<feature type="repeat" description="ANK" evidence="2">
    <location>
        <begin position="227"/>
        <end position="259"/>
    </location>
</feature>
<dbReference type="Pfam" id="PF12796">
    <property type="entry name" value="Ank_2"/>
    <property type="match status" value="2"/>
</dbReference>
<dbReference type="FunFam" id="1.25.40.20:FF:000198">
    <property type="entry name" value="Myosin binding subunit, isoform P"/>
    <property type="match status" value="1"/>
</dbReference>
<dbReference type="GO" id="GO:0004857">
    <property type="term" value="F:enzyme inhibitor activity"/>
    <property type="evidence" value="ECO:0007669"/>
    <property type="project" value="TreeGrafter"/>
</dbReference>
<feature type="repeat" description="ANK" evidence="2">
    <location>
        <begin position="97"/>
        <end position="129"/>
    </location>
</feature>
<keyword evidence="1" id="KW-0677">Repeat</keyword>
<dbReference type="GO" id="GO:0017020">
    <property type="term" value="F:myosin phosphatase regulator activity"/>
    <property type="evidence" value="ECO:0007669"/>
    <property type="project" value="TreeGrafter"/>
</dbReference>
<feature type="compositionally biased region" description="Pro residues" evidence="3">
    <location>
        <begin position="422"/>
        <end position="443"/>
    </location>
</feature>
<dbReference type="KEGG" id="tpal:117644473"/>
<feature type="compositionally biased region" description="Polar residues" evidence="3">
    <location>
        <begin position="333"/>
        <end position="344"/>
    </location>
</feature>
<dbReference type="AlphaFoldDB" id="A0A6P8YS62"/>
<dbReference type="Proteomes" id="UP000515158">
    <property type="component" value="Unplaced"/>
</dbReference>
<evidence type="ECO:0000313" key="4">
    <source>
        <dbReference type="Proteomes" id="UP000515158"/>
    </source>
</evidence>
<feature type="region of interest" description="Disordered" evidence="3">
    <location>
        <begin position="375"/>
        <end position="512"/>
    </location>
</feature>
<sequence length="612" mass="66795">MEHADLVAEMAHVEHLTTQERLHLARKRRIQQLKVWAAREKDWLRHQKKGRNNVNKKLKHIFFNDSVMLLEAAARNDIEEVERLLKKGVNPDSTNEDGLTALHQCCIDDNERMMKLLLDYGANVNAEDSEKWTPLHAAATCGHLHLVRYLINSGANLLAVNADGNMPYDICEDEAALDHIESAMAARGVTQELIDDTRAATELKMLQDLEQHVAKHGTQGLEDHDHQGATPLHIAAANGYIRVVEFLLDQHVSTDVRDNDDWHPVHAAACWGHMEVLELLVQNGADLNAKTKHEETPADICEDAELRERIIQLKSEQETKKAAEAQRKRVRRSQSNTRTQSVRRTSIRDKTLTTKKDAQEEARLRLQAQEVFIVPVDNVDGPPSSTPMPAPRTSNQSPGATMVRQQAPVPVPVVSPSQTPVRSPPQTPVRSPPQTPVRSPPQSPMQNPASMPLQSSAQVSPTVDDKDKPSPTSSPPGRRSLPEGRDNDSQASCESSSVVPSSPTNSLAGSPAPLDLPAEAAYVTDTNGKINIHVSVTINAGTLADLKKQRASIRNGTVQSHSAAANAAGSNGNLLAAADAAGLPPPGCVKRFAGNTSDVVEDARSRRCCIIS</sequence>
<dbReference type="CTD" id="40032"/>
<feature type="compositionally biased region" description="Basic and acidic residues" evidence="3">
    <location>
        <begin position="346"/>
        <end position="358"/>
    </location>
</feature>
<feature type="compositionally biased region" description="Low complexity" evidence="3">
    <location>
        <begin position="403"/>
        <end position="421"/>
    </location>
</feature>
<dbReference type="GO" id="GO:0005737">
    <property type="term" value="C:cytoplasm"/>
    <property type="evidence" value="ECO:0007669"/>
    <property type="project" value="TreeGrafter"/>
</dbReference>
<evidence type="ECO:0000256" key="2">
    <source>
        <dbReference type="PROSITE-ProRule" id="PRU00023"/>
    </source>
</evidence>
<dbReference type="OrthoDB" id="19014at2759"/>
<evidence type="ECO:0000313" key="5">
    <source>
        <dbReference type="RefSeq" id="XP_034239871.1"/>
    </source>
</evidence>
<proteinExistence type="predicted"/>